<keyword evidence="3" id="KW-1185">Reference proteome</keyword>
<organism evidence="2 3">
    <name type="scientific">Sulfitobacter sediminilitoris</name>
    <dbReference type="NCBI Taxonomy" id="2698830"/>
    <lineage>
        <taxon>Bacteria</taxon>
        <taxon>Pseudomonadati</taxon>
        <taxon>Pseudomonadota</taxon>
        <taxon>Alphaproteobacteria</taxon>
        <taxon>Rhodobacterales</taxon>
        <taxon>Roseobacteraceae</taxon>
        <taxon>Sulfitobacter</taxon>
    </lineage>
</organism>
<dbReference type="Pfam" id="PF09836">
    <property type="entry name" value="DUF2063"/>
    <property type="match status" value="1"/>
</dbReference>
<gene>
    <name evidence="2" type="ORF">GV827_02455</name>
</gene>
<name>A0A6P0CA88_9RHOB</name>
<dbReference type="InterPro" id="IPR044922">
    <property type="entry name" value="DUF2063_N_sf"/>
</dbReference>
<dbReference type="Gene3D" id="1.10.150.690">
    <property type="entry name" value="DUF2063"/>
    <property type="match status" value="1"/>
</dbReference>
<dbReference type="RefSeq" id="WP_164352202.1">
    <property type="nucleotide sequence ID" value="NZ_JAABNT010000001.1"/>
</dbReference>
<proteinExistence type="predicted"/>
<dbReference type="InterPro" id="IPR018640">
    <property type="entry name" value="DUF2063"/>
</dbReference>
<comment type="caution">
    <text evidence="2">The sequence shown here is derived from an EMBL/GenBank/DDBJ whole genome shotgun (WGS) entry which is preliminary data.</text>
</comment>
<evidence type="ECO:0000313" key="3">
    <source>
        <dbReference type="Proteomes" id="UP000468591"/>
    </source>
</evidence>
<evidence type="ECO:0000313" key="2">
    <source>
        <dbReference type="EMBL" id="NEK21264.1"/>
    </source>
</evidence>
<accession>A0A6P0CA88</accession>
<protein>
    <submittedName>
        <fullName evidence="2">DUF2063 domain-containing protein</fullName>
    </submittedName>
</protein>
<dbReference type="AlphaFoldDB" id="A0A6P0CA88"/>
<dbReference type="EMBL" id="JAABNT010000001">
    <property type="protein sequence ID" value="NEK21264.1"/>
    <property type="molecule type" value="Genomic_DNA"/>
</dbReference>
<reference evidence="2 3" key="1">
    <citation type="submission" date="2020-01" db="EMBL/GenBank/DDBJ databases">
        <title>Sulfitobacter sediminilitoris sp. nov., isolated from a tidal flat.</title>
        <authorList>
            <person name="Park S."/>
            <person name="Yoon J.-H."/>
        </authorList>
    </citation>
    <scope>NUCLEOTIDE SEQUENCE [LARGE SCALE GENOMIC DNA]</scope>
    <source>
        <strain evidence="2 3">JBTF-M27</strain>
    </source>
</reference>
<dbReference type="Proteomes" id="UP000468591">
    <property type="component" value="Unassembled WGS sequence"/>
</dbReference>
<feature type="domain" description="Putative DNA-binding" evidence="1">
    <location>
        <begin position="5"/>
        <end position="95"/>
    </location>
</feature>
<evidence type="ECO:0000259" key="1">
    <source>
        <dbReference type="Pfam" id="PF09836"/>
    </source>
</evidence>
<sequence length="253" mass="27792">MVTDQTAFRAGLLDPTIPVPDGLQDAHQNPAGKRYAVYRNNVTVSLIEAMKTAFPLVAKLIGMQNFDRLAPLYVRDHPPTSPLIMFYGADFPVFLEGFEPLAHIGYLPDAARLDLALRHAYHAADAPVFDASPLQTLSDEALVDATFTLAPATRLLRSKWPIYDIWRFNQIKDADKPRSVAQDILITRPEFDPAPHALPPGAMTWLIALGEGHTLGAAHDKASTEHADFDLAASLTLALSAQAFAEIHHKELK</sequence>